<dbReference type="STRING" id="91626.A0A0C9N5L2"/>
<keyword evidence="4 5" id="KW-0472">Membrane</keyword>
<feature type="transmembrane region" description="Helical" evidence="5">
    <location>
        <begin position="339"/>
        <end position="359"/>
    </location>
</feature>
<evidence type="ECO:0000313" key="6">
    <source>
        <dbReference type="EMBL" id="GAN09863.1"/>
    </source>
</evidence>
<feature type="transmembrane region" description="Helical" evidence="5">
    <location>
        <begin position="473"/>
        <end position="492"/>
    </location>
</feature>
<feature type="transmembrane region" description="Helical" evidence="5">
    <location>
        <begin position="194"/>
        <end position="222"/>
    </location>
</feature>
<evidence type="ECO:0000256" key="5">
    <source>
        <dbReference type="SAM" id="Phobius"/>
    </source>
</evidence>
<keyword evidence="7" id="KW-1185">Reference proteome</keyword>
<dbReference type="Gene3D" id="1.20.1250.20">
    <property type="entry name" value="MFS general substrate transporter like domains"/>
    <property type="match status" value="2"/>
</dbReference>
<comment type="subcellular location">
    <subcellularLocation>
        <location evidence="1">Membrane</location>
        <topology evidence="1">Multi-pass membrane protein</topology>
    </subcellularLocation>
</comment>
<dbReference type="SUPFAM" id="SSF103473">
    <property type="entry name" value="MFS general substrate transporter"/>
    <property type="match status" value="1"/>
</dbReference>
<organism evidence="6">
    <name type="scientific">Mucor ambiguus</name>
    <dbReference type="NCBI Taxonomy" id="91626"/>
    <lineage>
        <taxon>Eukaryota</taxon>
        <taxon>Fungi</taxon>
        <taxon>Fungi incertae sedis</taxon>
        <taxon>Mucoromycota</taxon>
        <taxon>Mucoromycotina</taxon>
        <taxon>Mucoromycetes</taxon>
        <taxon>Mucorales</taxon>
        <taxon>Mucorineae</taxon>
        <taxon>Mucoraceae</taxon>
        <taxon>Mucor</taxon>
    </lineage>
</organism>
<keyword evidence="2 5" id="KW-0812">Transmembrane</keyword>
<gene>
    <name evidence="6" type="ORF">MAM1_0298c09396</name>
</gene>
<dbReference type="PANTHER" id="PTHR23501:SF87">
    <property type="entry name" value="SIDEROPHORE IRON TRANSPORTER 2"/>
    <property type="match status" value="1"/>
</dbReference>
<sequence>MTWEKSAVYALTPTITSMFQANNISGVLTTVLSILQTALQPMYSKLSDMTGRAEAYTISIVFFIVSFIIMACAQNYNTLIGGQVIYAFGFSGTLVLGPILIGDMTDIVNRSMFLALYNFPTIINLFAASAAAQKILETNWRWGYAHVCIVLFVTSAPLIFGLWRIQRKARQTNLLKEFNALSKRTHQSSFAGKVLWLCVEIDLVGSMLLAAGLFLILLPLILANDWGGWGSSTTIGTLCGGSGTWILFIIWEKRIAPKPIIPLTNWESKNPVWGVLVVFLIAIINNMMDFQYFLTYLQVTRQLTSQKATYLERGFNVTYVCLPLVIGYIMKRTRRWRPYVWIGASFAVLGPGLMIPARNSHSHDAFIVISQVIFGAATAFINYPILVGIQASVPPKDIAIVIALYEVGTSVAASIGTTIAGSVWNSVLPGLFEKHVPGNYQYAKIVQSISYALDLPEEQYQGVVLAYNDAMRLLSIIAVCIGALSFLASIPLKGFLLGDVKENESNSQANVNAKTLDEESVDEEIDISPTSEMSNKKAIPTHVPNVESQEFIWVQKFTGTTQDNIVICLTNITTLDIFILYLKMRLQKQNKLDARSNLHEQIIRNTKVKMHPYFAHRVNESLLTTVVYSITP</sequence>
<evidence type="ECO:0000256" key="3">
    <source>
        <dbReference type="ARBA" id="ARBA00022989"/>
    </source>
</evidence>
<dbReference type="EMBL" id="DF836587">
    <property type="protein sequence ID" value="GAN09863.1"/>
    <property type="molecule type" value="Genomic_DNA"/>
</dbReference>
<dbReference type="GO" id="GO:0022857">
    <property type="term" value="F:transmembrane transporter activity"/>
    <property type="evidence" value="ECO:0007669"/>
    <property type="project" value="InterPro"/>
</dbReference>
<protein>
    <submittedName>
        <fullName evidence="6">Siderophore iron transporter</fullName>
    </submittedName>
</protein>
<feature type="transmembrane region" description="Helical" evidence="5">
    <location>
        <begin position="398"/>
        <end position="424"/>
    </location>
</feature>
<dbReference type="AlphaFoldDB" id="A0A0C9N5L2"/>
<evidence type="ECO:0000313" key="7">
    <source>
        <dbReference type="Proteomes" id="UP000053815"/>
    </source>
</evidence>
<dbReference type="PANTHER" id="PTHR23501">
    <property type="entry name" value="MAJOR FACILITATOR SUPERFAMILY"/>
    <property type="match status" value="1"/>
</dbReference>
<evidence type="ECO:0000256" key="4">
    <source>
        <dbReference type="ARBA" id="ARBA00023136"/>
    </source>
</evidence>
<dbReference type="Pfam" id="PF07690">
    <property type="entry name" value="MFS_1"/>
    <property type="match status" value="1"/>
</dbReference>
<dbReference type="GO" id="GO:0005886">
    <property type="term" value="C:plasma membrane"/>
    <property type="evidence" value="ECO:0007669"/>
    <property type="project" value="TreeGrafter"/>
</dbReference>
<accession>A0A0C9N5L2</accession>
<dbReference type="OrthoDB" id="4078873at2759"/>
<dbReference type="InterPro" id="IPR011701">
    <property type="entry name" value="MFS"/>
</dbReference>
<keyword evidence="3 5" id="KW-1133">Transmembrane helix</keyword>
<dbReference type="InterPro" id="IPR036259">
    <property type="entry name" value="MFS_trans_sf"/>
</dbReference>
<evidence type="ECO:0000256" key="1">
    <source>
        <dbReference type="ARBA" id="ARBA00004141"/>
    </source>
</evidence>
<feature type="transmembrane region" description="Helical" evidence="5">
    <location>
        <begin position="144"/>
        <end position="163"/>
    </location>
</feature>
<feature type="transmembrane region" description="Helical" evidence="5">
    <location>
        <begin position="228"/>
        <end position="251"/>
    </location>
</feature>
<feature type="transmembrane region" description="Helical" evidence="5">
    <location>
        <begin position="272"/>
        <end position="294"/>
    </location>
</feature>
<feature type="transmembrane region" description="Helical" evidence="5">
    <location>
        <begin position="365"/>
        <end position="386"/>
    </location>
</feature>
<reference evidence="6" key="1">
    <citation type="submission" date="2014-09" db="EMBL/GenBank/DDBJ databases">
        <title>Draft genome sequence of an oleaginous Mucoromycotina fungus Mucor ambiguus NBRC6742.</title>
        <authorList>
            <person name="Takeda I."/>
            <person name="Yamane N."/>
            <person name="Morita T."/>
            <person name="Tamano K."/>
            <person name="Machida M."/>
            <person name="Baker S."/>
            <person name="Koike H."/>
        </authorList>
    </citation>
    <scope>NUCLEOTIDE SEQUENCE</scope>
    <source>
        <strain evidence="6">NBRC 6742</strain>
    </source>
</reference>
<feature type="transmembrane region" description="Helical" evidence="5">
    <location>
        <begin position="55"/>
        <end position="77"/>
    </location>
</feature>
<feature type="transmembrane region" description="Helical" evidence="5">
    <location>
        <begin position="83"/>
        <end position="101"/>
    </location>
</feature>
<feature type="transmembrane region" description="Helical" evidence="5">
    <location>
        <begin position="314"/>
        <end position="330"/>
    </location>
</feature>
<proteinExistence type="predicted"/>
<dbReference type="Proteomes" id="UP000053815">
    <property type="component" value="Unassembled WGS sequence"/>
</dbReference>
<feature type="transmembrane region" description="Helical" evidence="5">
    <location>
        <begin position="113"/>
        <end position="132"/>
    </location>
</feature>
<name>A0A0C9N5L2_9FUNG</name>
<evidence type="ECO:0000256" key="2">
    <source>
        <dbReference type="ARBA" id="ARBA00022692"/>
    </source>
</evidence>